<evidence type="ECO:0000256" key="1">
    <source>
        <dbReference type="SAM" id="Coils"/>
    </source>
</evidence>
<name>A0A1R4GLB9_9MICC</name>
<dbReference type="InterPro" id="IPR009078">
    <property type="entry name" value="Ferritin-like_SF"/>
</dbReference>
<dbReference type="SUPFAM" id="SSF47240">
    <property type="entry name" value="Ferritin-like"/>
    <property type="match status" value="1"/>
</dbReference>
<dbReference type="Gene3D" id="1.20.1260.10">
    <property type="match status" value="1"/>
</dbReference>
<accession>A0A1R4GLB9</accession>
<protein>
    <recommendedName>
        <fullName evidence="2">Ferritin-like domain-containing protein</fullName>
    </recommendedName>
</protein>
<gene>
    <name evidence="3" type="ORF">FM101_11390</name>
</gene>
<keyword evidence="4" id="KW-1185">Reference proteome</keyword>
<dbReference type="Proteomes" id="UP000195913">
    <property type="component" value="Unassembled WGS sequence"/>
</dbReference>
<feature type="domain" description="Ferritin-like" evidence="2">
    <location>
        <begin position="16"/>
        <end position="185"/>
    </location>
</feature>
<dbReference type="InterPro" id="IPR012347">
    <property type="entry name" value="Ferritin-like"/>
</dbReference>
<reference evidence="3 4" key="1">
    <citation type="submission" date="2017-02" db="EMBL/GenBank/DDBJ databases">
        <authorList>
            <person name="Peterson S.W."/>
        </authorList>
    </citation>
    <scope>NUCLEOTIDE SEQUENCE [LARGE SCALE GENOMIC DNA]</scope>
    <source>
        <strain evidence="3 4">B Ar 00.02</strain>
    </source>
</reference>
<evidence type="ECO:0000313" key="3">
    <source>
        <dbReference type="EMBL" id="SJM68939.1"/>
    </source>
</evidence>
<dbReference type="RefSeq" id="WP_086999640.1">
    <property type="nucleotide sequence ID" value="NZ_FUHW01000038.1"/>
</dbReference>
<dbReference type="EMBL" id="FUHW01000038">
    <property type="protein sequence ID" value="SJM68939.1"/>
    <property type="molecule type" value="Genomic_DNA"/>
</dbReference>
<dbReference type="AlphaFoldDB" id="A0A1R4GLB9"/>
<feature type="coiled-coil region" evidence="1">
    <location>
        <begin position="129"/>
        <end position="156"/>
    </location>
</feature>
<sequence>MTELPPPTLDDATRNRAELALCGLMAYRELTAFERLSSDARFSPTIIDRVALARLAVHEFGHYERVVEVITARGAEPADSMEPFVASIDALHDRTRPGDWYESLMKAHVIDSVSGDFYVAISRGLDPDIRRLVQEVQALDEQNKWLHERLQEALQEDPRLASRLALWGRRLLGEALTQARRIAESGLFNDALITPDGEEPLSVLFSELVENHSRRMAALGLTA</sequence>
<evidence type="ECO:0000313" key="4">
    <source>
        <dbReference type="Proteomes" id="UP000195913"/>
    </source>
</evidence>
<dbReference type="Pfam" id="PF13794">
    <property type="entry name" value="MiaE_2"/>
    <property type="match status" value="1"/>
</dbReference>
<proteinExistence type="predicted"/>
<evidence type="ECO:0000259" key="2">
    <source>
        <dbReference type="Pfam" id="PF13794"/>
    </source>
</evidence>
<dbReference type="InterPro" id="IPR059125">
    <property type="entry name" value="Ferritin_actino"/>
</dbReference>
<keyword evidence="1" id="KW-0175">Coiled coil</keyword>
<organism evidence="3 4">
    <name type="scientific">Arthrobacter rhombi</name>
    <dbReference type="NCBI Taxonomy" id="71253"/>
    <lineage>
        <taxon>Bacteria</taxon>
        <taxon>Bacillati</taxon>
        <taxon>Actinomycetota</taxon>
        <taxon>Actinomycetes</taxon>
        <taxon>Micrococcales</taxon>
        <taxon>Micrococcaceae</taxon>
        <taxon>Arthrobacter</taxon>
    </lineage>
</organism>